<feature type="compositionally biased region" description="Basic and acidic residues" evidence="1">
    <location>
        <begin position="56"/>
        <end position="73"/>
    </location>
</feature>
<dbReference type="Gene3D" id="1.10.10.10">
    <property type="entry name" value="Winged helix-like DNA-binding domain superfamily/Winged helix DNA-binding domain"/>
    <property type="match status" value="1"/>
</dbReference>
<dbReference type="InterPro" id="IPR036388">
    <property type="entry name" value="WH-like_DNA-bd_sf"/>
</dbReference>
<dbReference type="GeneID" id="73904431"/>
<keyword evidence="4" id="KW-1185">Reference proteome</keyword>
<dbReference type="AlphaFoldDB" id="A0ABD5NL48"/>
<protein>
    <recommendedName>
        <fullName evidence="2">DUF7344 domain-containing protein</fullName>
    </recommendedName>
</protein>
<evidence type="ECO:0000313" key="4">
    <source>
        <dbReference type="Proteomes" id="UP001595846"/>
    </source>
</evidence>
<proteinExistence type="predicted"/>
<dbReference type="InterPro" id="IPR055768">
    <property type="entry name" value="DUF7344"/>
</dbReference>
<name>A0ABD5NL48_9EURY</name>
<gene>
    <name evidence="3" type="ORF">ACFOUR_03290</name>
</gene>
<comment type="caution">
    <text evidence="3">The sequence shown here is derived from an EMBL/GenBank/DDBJ whole genome shotgun (WGS) entry which is preliminary data.</text>
</comment>
<dbReference type="RefSeq" id="WP_256531679.1">
    <property type="nucleotide sequence ID" value="NZ_CP101824.1"/>
</dbReference>
<accession>A0ABD5NL48</accession>
<feature type="domain" description="DUF7344" evidence="2">
    <location>
        <begin position="130"/>
        <end position="206"/>
    </location>
</feature>
<evidence type="ECO:0000256" key="1">
    <source>
        <dbReference type="SAM" id="MobiDB-lite"/>
    </source>
</evidence>
<sequence>MIVESDAATSRSVVDATGQSDLLAALSNPRRGTILWVLSDADDPVDELELTRNVAAHESRTSPERVTAQEERTVGTSLRHSHLPALASRSLVEWDRADERVALADDVATTQVRTRLQSVPPTGYARHLRTLSHPRRRLVVDVFAREGSPLSVPQLCRRIAAREVDPSGSAPSASTVDRIRISLVHSHLPALSTAGIVTYDDTSGTVAPSDALVG</sequence>
<dbReference type="EMBL" id="JBHSAQ010000001">
    <property type="protein sequence ID" value="MFC3957398.1"/>
    <property type="molecule type" value="Genomic_DNA"/>
</dbReference>
<feature type="region of interest" description="Disordered" evidence="1">
    <location>
        <begin position="56"/>
        <end position="78"/>
    </location>
</feature>
<reference evidence="3 4" key="1">
    <citation type="journal article" date="2019" name="Int. J. Syst. Evol. Microbiol.">
        <title>The Global Catalogue of Microorganisms (GCM) 10K type strain sequencing project: providing services to taxonomists for standard genome sequencing and annotation.</title>
        <authorList>
            <consortium name="The Broad Institute Genomics Platform"/>
            <consortium name="The Broad Institute Genome Sequencing Center for Infectious Disease"/>
            <person name="Wu L."/>
            <person name="Ma J."/>
        </authorList>
    </citation>
    <scope>NUCLEOTIDE SEQUENCE [LARGE SCALE GENOMIC DNA]</scope>
    <source>
        <strain evidence="3 4">IBRC-M 10256</strain>
    </source>
</reference>
<feature type="domain" description="DUF7344" evidence="2">
    <location>
        <begin position="25"/>
        <end position="101"/>
    </location>
</feature>
<evidence type="ECO:0000259" key="2">
    <source>
        <dbReference type="Pfam" id="PF24035"/>
    </source>
</evidence>
<organism evidence="3 4">
    <name type="scientific">Halovivax cerinus</name>
    <dbReference type="NCBI Taxonomy" id="1487865"/>
    <lineage>
        <taxon>Archaea</taxon>
        <taxon>Methanobacteriati</taxon>
        <taxon>Methanobacteriota</taxon>
        <taxon>Stenosarchaea group</taxon>
        <taxon>Halobacteria</taxon>
        <taxon>Halobacteriales</taxon>
        <taxon>Natrialbaceae</taxon>
        <taxon>Halovivax</taxon>
    </lineage>
</organism>
<evidence type="ECO:0000313" key="3">
    <source>
        <dbReference type="EMBL" id="MFC3957398.1"/>
    </source>
</evidence>
<dbReference type="Pfam" id="PF24035">
    <property type="entry name" value="DUF7344"/>
    <property type="match status" value="2"/>
</dbReference>
<dbReference type="Proteomes" id="UP001595846">
    <property type="component" value="Unassembled WGS sequence"/>
</dbReference>